<gene>
    <name evidence="2" type="ORF">SAMN05216215_10873</name>
</gene>
<keyword evidence="1" id="KW-0175">Coiled coil</keyword>
<protein>
    <submittedName>
        <fullName evidence="2">Uncharacterized protein</fullName>
    </submittedName>
</protein>
<dbReference type="EMBL" id="FNOK01000087">
    <property type="protein sequence ID" value="SDZ51082.1"/>
    <property type="molecule type" value="Genomic_DNA"/>
</dbReference>
<proteinExistence type="predicted"/>
<evidence type="ECO:0000313" key="2">
    <source>
        <dbReference type="EMBL" id="SDZ51082.1"/>
    </source>
</evidence>
<evidence type="ECO:0000256" key="1">
    <source>
        <dbReference type="SAM" id="Coils"/>
    </source>
</evidence>
<dbReference type="OrthoDB" id="3707933at2"/>
<sequence>MEAITGALFQSLPQFGSAGALLALLAFVMRHAASDRGDYRAALGDAETRHAAELARIAEAHDAELRELRDDVAALRKQLDELHLALDVERSERRRAEDQAAELARRAGGNAP</sequence>
<dbReference type="RefSeq" id="WP_093278214.1">
    <property type="nucleotide sequence ID" value="NZ_FNOK01000087.1"/>
</dbReference>
<name>A0A1H3TLB5_9PSEU</name>
<keyword evidence="3" id="KW-1185">Reference proteome</keyword>
<dbReference type="Proteomes" id="UP000199529">
    <property type="component" value="Unassembled WGS sequence"/>
</dbReference>
<accession>A0A1H3TLB5</accession>
<dbReference type="AlphaFoldDB" id="A0A1H3TLB5"/>
<dbReference type="STRING" id="418495.SAMN05216215_10873"/>
<feature type="coiled-coil region" evidence="1">
    <location>
        <begin position="51"/>
        <end position="106"/>
    </location>
</feature>
<organism evidence="2 3">
    <name type="scientific">Saccharopolyspora shandongensis</name>
    <dbReference type="NCBI Taxonomy" id="418495"/>
    <lineage>
        <taxon>Bacteria</taxon>
        <taxon>Bacillati</taxon>
        <taxon>Actinomycetota</taxon>
        <taxon>Actinomycetes</taxon>
        <taxon>Pseudonocardiales</taxon>
        <taxon>Pseudonocardiaceae</taxon>
        <taxon>Saccharopolyspora</taxon>
    </lineage>
</organism>
<evidence type="ECO:0000313" key="3">
    <source>
        <dbReference type="Proteomes" id="UP000199529"/>
    </source>
</evidence>
<reference evidence="3" key="1">
    <citation type="submission" date="2016-10" db="EMBL/GenBank/DDBJ databases">
        <authorList>
            <person name="Varghese N."/>
            <person name="Submissions S."/>
        </authorList>
    </citation>
    <scope>NUCLEOTIDE SEQUENCE [LARGE SCALE GENOMIC DNA]</scope>
    <source>
        <strain evidence="3">CGMCC 4.3530</strain>
    </source>
</reference>